<reference evidence="13" key="1">
    <citation type="journal article" date="2019" name="Int. J. Syst. Evol. Microbiol.">
        <title>The Global Catalogue of Microorganisms (GCM) 10K type strain sequencing project: providing services to taxonomists for standard genome sequencing and annotation.</title>
        <authorList>
            <consortium name="The Broad Institute Genomics Platform"/>
            <consortium name="The Broad Institute Genome Sequencing Center for Infectious Disease"/>
            <person name="Wu L."/>
            <person name="Ma J."/>
        </authorList>
    </citation>
    <scope>NUCLEOTIDE SEQUENCE [LARGE SCALE GENOMIC DNA]</scope>
    <source>
        <strain evidence="13">JCM 4087</strain>
    </source>
</reference>
<dbReference type="EMBL" id="JBHSPH010000020">
    <property type="protein sequence ID" value="MFC5865535.1"/>
    <property type="molecule type" value="Genomic_DNA"/>
</dbReference>
<keyword evidence="13" id="KW-1185">Reference proteome</keyword>
<dbReference type="RefSeq" id="WP_263341751.1">
    <property type="nucleotide sequence ID" value="NZ_JAGSYH010000008.1"/>
</dbReference>
<gene>
    <name evidence="12" type="primary">secG</name>
    <name evidence="12" type="ORF">ACFPT7_24730</name>
</gene>
<dbReference type="PRINTS" id="PR01651">
    <property type="entry name" value="SECGEXPORT"/>
</dbReference>
<evidence type="ECO:0000313" key="12">
    <source>
        <dbReference type="EMBL" id="MFC5865535.1"/>
    </source>
</evidence>
<feature type="region of interest" description="Disordered" evidence="11">
    <location>
        <begin position="84"/>
        <end position="105"/>
    </location>
</feature>
<comment type="similarity">
    <text evidence="2 10">Belongs to the SecG family.</text>
</comment>
<sequence>MHFLLYAIITVHMIVCFFLIGVILLQQGKSADLGGFFGGQGSQTAFGPRAAASLMTKLTGWAAAIFMVTSMSLTVLYLRSSGEGSSVLSGLKAGTPVSAPAKPGK</sequence>
<evidence type="ECO:0000256" key="5">
    <source>
        <dbReference type="ARBA" id="ARBA00022692"/>
    </source>
</evidence>
<keyword evidence="4 10" id="KW-1003">Cell membrane</keyword>
<proteinExistence type="inferred from homology"/>
<name>A0ABW1EMP0_9BACT</name>
<comment type="subcellular location">
    <subcellularLocation>
        <location evidence="1 10">Cell membrane</location>
        <topology evidence="1 10">Multi-pass membrane protein</topology>
    </subcellularLocation>
</comment>
<evidence type="ECO:0000256" key="2">
    <source>
        <dbReference type="ARBA" id="ARBA00008445"/>
    </source>
</evidence>
<evidence type="ECO:0000256" key="10">
    <source>
        <dbReference type="RuleBase" id="RU365087"/>
    </source>
</evidence>
<comment type="caution">
    <text evidence="12">The sequence shown here is derived from an EMBL/GenBank/DDBJ whole genome shotgun (WGS) entry which is preliminary data.</text>
</comment>
<evidence type="ECO:0000256" key="4">
    <source>
        <dbReference type="ARBA" id="ARBA00022475"/>
    </source>
</evidence>
<evidence type="ECO:0000256" key="9">
    <source>
        <dbReference type="ARBA" id="ARBA00023136"/>
    </source>
</evidence>
<dbReference type="Proteomes" id="UP001596091">
    <property type="component" value="Unassembled WGS sequence"/>
</dbReference>
<protein>
    <recommendedName>
        <fullName evidence="10">Protein-export membrane protein SecG</fullName>
    </recommendedName>
</protein>
<evidence type="ECO:0000256" key="3">
    <source>
        <dbReference type="ARBA" id="ARBA00022448"/>
    </source>
</evidence>
<organism evidence="12 13">
    <name type="scientific">Acidicapsa dinghuensis</name>
    <dbReference type="NCBI Taxonomy" id="2218256"/>
    <lineage>
        <taxon>Bacteria</taxon>
        <taxon>Pseudomonadati</taxon>
        <taxon>Acidobacteriota</taxon>
        <taxon>Terriglobia</taxon>
        <taxon>Terriglobales</taxon>
        <taxon>Acidobacteriaceae</taxon>
        <taxon>Acidicapsa</taxon>
    </lineage>
</organism>
<dbReference type="NCBIfam" id="TIGR00810">
    <property type="entry name" value="secG"/>
    <property type="match status" value="1"/>
</dbReference>
<comment type="function">
    <text evidence="10">Involved in protein export. Participates in an early event of protein translocation.</text>
</comment>
<evidence type="ECO:0000256" key="1">
    <source>
        <dbReference type="ARBA" id="ARBA00004651"/>
    </source>
</evidence>
<keyword evidence="3 10" id="KW-0813">Transport</keyword>
<evidence type="ECO:0000256" key="11">
    <source>
        <dbReference type="SAM" id="MobiDB-lite"/>
    </source>
</evidence>
<keyword evidence="9 10" id="KW-0472">Membrane</keyword>
<feature type="transmembrane region" description="Helical" evidence="10">
    <location>
        <begin position="58"/>
        <end position="78"/>
    </location>
</feature>
<keyword evidence="6 10" id="KW-0653">Protein transport</keyword>
<evidence type="ECO:0000313" key="13">
    <source>
        <dbReference type="Proteomes" id="UP001596091"/>
    </source>
</evidence>
<evidence type="ECO:0000256" key="6">
    <source>
        <dbReference type="ARBA" id="ARBA00022927"/>
    </source>
</evidence>
<evidence type="ECO:0000256" key="7">
    <source>
        <dbReference type="ARBA" id="ARBA00022989"/>
    </source>
</evidence>
<dbReference type="InterPro" id="IPR004692">
    <property type="entry name" value="SecG"/>
</dbReference>
<feature type="transmembrane region" description="Helical" evidence="10">
    <location>
        <begin position="6"/>
        <end position="25"/>
    </location>
</feature>
<keyword evidence="5 10" id="KW-0812">Transmembrane</keyword>
<accession>A0ABW1EMP0</accession>
<keyword evidence="8 10" id="KW-0811">Translocation</keyword>
<keyword evidence="7 10" id="KW-1133">Transmembrane helix</keyword>
<evidence type="ECO:0000256" key="8">
    <source>
        <dbReference type="ARBA" id="ARBA00023010"/>
    </source>
</evidence>
<dbReference type="PANTHER" id="PTHR34182">
    <property type="entry name" value="PROTEIN-EXPORT MEMBRANE PROTEIN SECG"/>
    <property type="match status" value="1"/>
</dbReference>
<dbReference type="PANTHER" id="PTHR34182:SF1">
    <property type="entry name" value="PROTEIN-EXPORT MEMBRANE PROTEIN SECG"/>
    <property type="match status" value="1"/>
</dbReference>
<dbReference type="Pfam" id="PF03840">
    <property type="entry name" value="SecG"/>
    <property type="match status" value="1"/>
</dbReference>